<comment type="similarity">
    <text evidence="2">Belongs to the MHC class I family.</text>
</comment>
<dbReference type="InterPro" id="IPR050208">
    <property type="entry name" value="MHC_class-I_related"/>
</dbReference>
<feature type="domain" description="MHC class I-like antigen recognition-like" evidence="4">
    <location>
        <begin position="28"/>
        <end position="191"/>
    </location>
</feature>
<dbReference type="GO" id="GO:0009897">
    <property type="term" value="C:external side of plasma membrane"/>
    <property type="evidence" value="ECO:0007669"/>
    <property type="project" value="TreeGrafter"/>
</dbReference>
<dbReference type="Pfam" id="PF00129">
    <property type="entry name" value="MHC_I"/>
    <property type="match status" value="1"/>
</dbReference>
<evidence type="ECO:0000259" key="4">
    <source>
        <dbReference type="Pfam" id="PF00129"/>
    </source>
</evidence>
<dbReference type="SUPFAM" id="SSF54452">
    <property type="entry name" value="MHC antigen-recognition domain"/>
    <property type="match status" value="1"/>
</dbReference>
<sequence>PRFILIPFLLVISAILSAIPLTRISYEIHSLKHLYTELSEVPHFPEFLAMTLIDGIQITHYDSNTKKAIPKQDWANKVTEEDPQYWEKETDLVYGAEQWFNANIETMKQQFNQTGGLIKLLNGFHQFGYDGEDFISLDLKTQTWIPLVPQAVISKEQWDKNKAWLDQQKHYLTQECPEWLKKFLEFGRSSLMRKGKMFGVCLSTLHFTHILSFVTLGNQVQHHRMRSSLQRRTFLISHPSFPRDPDLQSSLPPSSKQDLLMSNPIQTIRISLILLLKMRSHIRSESPT</sequence>
<dbReference type="GO" id="GO:0006955">
    <property type="term" value="P:immune response"/>
    <property type="evidence" value="ECO:0007669"/>
    <property type="project" value="TreeGrafter"/>
</dbReference>
<dbReference type="InterPro" id="IPR011161">
    <property type="entry name" value="MHC_I-like_Ag-recog"/>
</dbReference>
<evidence type="ECO:0000256" key="2">
    <source>
        <dbReference type="RuleBase" id="RU004439"/>
    </source>
</evidence>
<evidence type="ECO:0000313" key="6">
    <source>
        <dbReference type="Proteomes" id="UP000472267"/>
    </source>
</evidence>
<evidence type="ECO:0000256" key="3">
    <source>
        <dbReference type="SAM" id="SignalP"/>
    </source>
</evidence>
<dbReference type="AlphaFoldDB" id="A0A672G0V3"/>
<proteinExistence type="inferred from homology"/>
<dbReference type="PANTHER" id="PTHR16675:SF237">
    <property type="entry name" value="MHC CLASS I ANTIGEN TRANSCRIPT VARIANT 1-RELATED"/>
    <property type="match status" value="1"/>
</dbReference>
<evidence type="ECO:0000313" key="5">
    <source>
        <dbReference type="Ensembl" id="ENSSFAP00005004634.1"/>
    </source>
</evidence>
<dbReference type="InterPro" id="IPR037055">
    <property type="entry name" value="MHC_I-like_Ag-recog_sf"/>
</dbReference>
<dbReference type="FunFam" id="3.30.500.10:FF:000001">
    <property type="entry name" value="H-2 class I histocompatibility antigen, alpha chain"/>
    <property type="match status" value="1"/>
</dbReference>
<keyword evidence="6" id="KW-1185">Reference proteome</keyword>
<dbReference type="GO" id="GO:0005615">
    <property type="term" value="C:extracellular space"/>
    <property type="evidence" value="ECO:0007669"/>
    <property type="project" value="TreeGrafter"/>
</dbReference>
<dbReference type="PANTHER" id="PTHR16675">
    <property type="entry name" value="MHC CLASS I-RELATED"/>
    <property type="match status" value="1"/>
</dbReference>
<reference evidence="5" key="2">
    <citation type="submission" date="2025-08" db="UniProtKB">
        <authorList>
            <consortium name="Ensembl"/>
        </authorList>
    </citation>
    <scope>IDENTIFICATION</scope>
</reference>
<dbReference type="Proteomes" id="UP000472267">
    <property type="component" value="Chromosome 22"/>
</dbReference>
<keyword evidence="3" id="KW-0732">Signal</keyword>
<dbReference type="InterPro" id="IPR001039">
    <property type="entry name" value="MHC_I_a_a1/a2"/>
</dbReference>
<dbReference type="Ensembl" id="ENSSFAT00005004925.1">
    <property type="protein sequence ID" value="ENSSFAP00005004634.1"/>
    <property type="gene ID" value="ENSSFAG00005003001.1"/>
</dbReference>
<dbReference type="InterPro" id="IPR011162">
    <property type="entry name" value="MHC_I/II-like_Ag-recog"/>
</dbReference>
<dbReference type="PRINTS" id="PR01638">
    <property type="entry name" value="MHCCLASSI"/>
</dbReference>
<evidence type="ECO:0000256" key="1">
    <source>
        <dbReference type="ARBA" id="ARBA00023180"/>
    </source>
</evidence>
<organism evidence="5 6">
    <name type="scientific">Salarias fasciatus</name>
    <name type="common">Jewelled blenny</name>
    <name type="synonym">Blennius fasciatus</name>
    <dbReference type="NCBI Taxonomy" id="181472"/>
    <lineage>
        <taxon>Eukaryota</taxon>
        <taxon>Metazoa</taxon>
        <taxon>Chordata</taxon>
        <taxon>Craniata</taxon>
        <taxon>Vertebrata</taxon>
        <taxon>Euteleostomi</taxon>
        <taxon>Actinopterygii</taxon>
        <taxon>Neopterygii</taxon>
        <taxon>Teleostei</taxon>
        <taxon>Neoteleostei</taxon>
        <taxon>Acanthomorphata</taxon>
        <taxon>Ovalentaria</taxon>
        <taxon>Blenniimorphae</taxon>
        <taxon>Blenniiformes</taxon>
        <taxon>Blennioidei</taxon>
        <taxon>Blenniidae</taxon>
        <taxon>Salariinae</taxon>
        <taxon>Salarias</taxon>
    </lineage>
</organism>
<reference evidence="5" key="1">
    <citation type="submission" date="2019-06" db="EMBL/GenBank/DDBJ databases">
        <authorList>
            <consortium name="Wellcome Sanger Institute Data Sharing"/>
        </authorList>
    </citation>
    <scope>NUCLEOTIDE SEQUENCE [LARGE SCALE GENOMIC DNA]</scope>
</reference>
<dbReference type="Gene3D" id="3.30.500.10">
    <property type="entry name" value="MHC class I-like antigen recognition-like"/>
    <property type="match status" value="1"/>
</dbReference>
<accession>A0A672G0V3</accession>
<protein>
    <recommendedName>
        <fullName evidence="4">MHC class I-like antigen recognition-like domain-containing protein</fullName>
    </recommendedName>
</protein>
<keyword evidence="1" id="KW-0325">Glycoprotein</keyword>
<name>A0A672G0V3_SALFA</name>
<feature type="chain" id="PRO_5025340550" description="MHC class I-like antigen recognition-like domain-containing protein" evidence="3">
    <location>
        <begin position="19"/>
        <end position="288"/>
    </location>
</feature>
<reference evidence="5" key="3">
    <citation type="submission" date="2025-09" db="UniProtKB">
        <authorList>
            <consortium name="Ensembl"/>
        </authorList>
    </citation>
    <scope>IDENTIFICATION</scope>
</reference>
<feature type="signal peptide" evidence="3">
    <location>
        <begin position="1"/>
        <end position="18"/>
    </location>
</feature>